<name>A0A4R2BIR8_9BACI</name>
<dbReference type="Proteomes" id="UP000295689">
    <property type="component" value="Unassembled WGS sequence"/>
</dbReference>
<keyword evidence="2" id="KW-1185">Reference proteome</keyword>
<organism evidence="1 2">
    <name type="scientific">Mesobacillus foraminis</name>
    <dbReference type="NCBI Taxonomy" id="279826"/>
    <lineage>
        <taxon>Bacteria</taxon>
        <taxon>Bacillati</taxon>
        <taxon>Bacillota</taxon>
        <taxon>Bacilli</taxon>
        <taxon>Bacillales</taxon>
        <taxon>Bacillaceae</taxon>
        <taxon>Mesobacillus</taxon>
    </lineage>
</organism>
<dbReference type="AlphaFoldDB" id="A0A4R2BIR8"/>
<protein>
    <recommendedName>
        <fullName evidence="3">PD-(D/E)XK nuclease superfamily protein</fullName>
    </recommendedName>
</protein>
<comment type="caution">
    <text evidence="1">The sequence shown here is derived from an EMBL/GenBank/DDBJ whole genome shotgun (WGS) entry which is preliminary data.</text>
</comment>
<evidence type="ECO:0000313" key="1">
    <source>
        <dbReference type="EMBL" id="TCN26312.1"/>
    </source>
</evidence>
<dbReference type="RefSeq" id="WP_181215963.1">
    <property type="nucleotide sequence ID" value="NZ_JABUHM010000015.1"/>
</dbReference>
<evidence type="ECO:0000313" key="2">
    <source>
        <dbReference type="Proteomes" id="UP000295689"/>
    </source>
</evidence>
<dbReference type="EMBL" id="SLVV01000004">
    <property type="protein sequence ID" value="TCN26312.1"/>
    <property type="molecule type" value="Genomic_DNA"/>
</dbReference>
<proteinExistence type="predicted"/>
<evidence type="ECO:0008006" key="3">
    <source>
        <dbReference type="Google" id="ProtNLM"/>
    </source>
</evidence>
<accession>A0A4R2BIR8</accession>
<gene>
    <name evidence="1" type="ORF">EV146_104425</name>
</gene>
<reference evidence="1 2" key="1">
    <citation type="journal article" date="2015" name="Stand. Genomic Sci.">
        <title>Genomic Encyclopedia of Bacterial and Archaeal Type Strains, Phase III: the genomes of soil and plant-associated and newly described type strains.</title>
        <authorList>
            <person name="Whitman W.B."/>
            <person name="Woyke T."/>
            <person name="Klenk H.P."/>
            <person name="Zhou Y."/>
            <person name="Lilburn T.G."/>
            <person name="Beck B.J."/>
            <person name="De Vos P."/>
            <person name="Vandamme P."/>
            <person name="Eisen J.A."/>
            <person name="Garrity G."/>
            <person name="Hugenholtz P."/>
            <person name="Kyrpides N.C."/>
        </authorList>
    </citation>
    <scope>NUCLEOTIDE SEQUENCE [LARGE SCALE GENOMIC DNA]</scope>
    <source>
        <strain evidence="1 2">CV53</strain>
    </source>
</reference>
<sequence length="257" mass="30070">MIADIHNKISRSGSNLSDRYEDHLTGSFFGTIRYLPFEVGLKNVLSAVQFRDASISLKWELLLSKQRKNDIQIEFWPRYEEGEIDLILYVDHAAIGIEVKYLSGLSSDDDKETLDDIDPEESINQLVRYSRLIDRLNHGDLKCLIFLAPFKTVYQIEDVMKNRPITSNVSLGYLSWENILEELKSIDFSLLPEWQVMIITDLKQFLENKGLIRFNGFRSIKNLVKPNESYRFEESPKTKWNWAMEDVDGRKTYVFKN</sequence>